<dbReference type="GO" id="GO:0070086">
    <property type="term" value="P:ubiquitin-dependent endocytosis"/>
    <property type="evidence" value="ECO:0007669"/>
    <property type="project" value="TreeGrafter"/>
</dbReference>
<dbReference type="InterPro" id="IPR011021">
    <property type="entry name" value="Arrestin-like_N"/>
</dbReference>
<dbReference type="GO" id="GO:0030674">
    <property type="term" value="F:protein-macromolecule adaptor activity"/>
    <property type="evidence" value="ECO:0007669"/>
    <property type="project" value="TreeGrafter"/>
</dbReference>
<dbReference type="PANTHER" id="PTHR11188">
    <property type="entry name" value="ARRESTIN DOMAIN CONTAINING PROTEIN"/>
    <property type="match status" value="1"/>
</dbReference>
<dbReference type="PANTHER" id="PTHR11188:SF166">
    <property type="entry name" value="ARRESTIN (OR S-ANTIGEN), N-TERMINAL DOMAIN PROTEIN (AFU_ORTHOLOGUE AFUA_7G02050)"/>
    <property type="match status" value="1"/>
</dbReference>
<name>A0A9P8CK59_9HYPO</name>
<dbReference type="AlphaFoldDB" id="A0A9P8CK59"/>
<feature type="compositionally biased region" description="Low complexity" evidence="1">
    <location>
        <begin position="482"/>
        <end position="497"/>
    </location>
</feature>
<dbReference type="Gene3D" id="2.60.40.640">
    <property type="match status" value="1"/>
</dbReference>
<dbReference type="EMBL" id="MU251281">
    <property type="protein sequence ID" value="KAG9250214.1"/>
    <property type="molecule type" value="Genomic_DNA"/>
</dbReference>
<protein>
    <recommendedName>
        <fullName evidence="2">Arrestin-like N-terminal domain-containing protein</fullName>
    </recommendedName>
</protein>
<feature type="region of interest" description="Disordered" evidence="1">
    <location>
        <begin position="446"/>
        <end position="561"/>
    </location>
</feature>
<evidence type="ECO:0000313" key="4">
    <source>
        <dbReference type="Proteomes" id="UP000887229"/>
    </source>
</evidence>
<dbReference type="RefSeq" id="XP_046114138.1">
    <property type="nucleotide sequence ID" value="XM_046259605.1"/>
</dbReference>
<keyword evidence="4" id="KW-1185">Reference proteome</keyword>
<feature type="compositionally biased region" description="Basic and acidic residues" evidence="1">
    <location>
        <begin position="239"/>
        <end position="264"/>
    </location>
</feature>
<proteinExistence type="predicted"/>
<comment type="caution">
    <text evidence="3">The sequence shown here is derived from an EMBL/GenBank/DDBJ whole genome shotgun (WGS) entry which is preliminary data.</text>
</comment>
<dbReference type="InterPro" id="IPR014752">
    <property type="entry name" value="Arrestin-like_C"/>
</dbReference>
<dbReference type="GO" id="GO:0005886">
    <property type="term" value="C:plasma membrane"/>
    <property type="evidence" value="ECO:0007669"/>
    <property type="project" value="TreeGrafter"/>
</dbReference>
<dbReference type="Pfam" id="PF00339">
    <property type="entry name" value="Arrestin_N"/>
    <property type="match status" value="1"/>
</dbReference>
<evidence type="ECO:0000313" key="3">
    <source>
        <dbReference type="EMBL" id="KAG9250214.1"/>
    </source>
</evidence>
<evidence type="ECO:0000259" key="2">
    <source>
        <dbReference type="Pfam" id="PF00339"/>
    </source>
</evidence>
<evidence type="ECO:0000256" key="1">
    <source>
        <dbReference type="SAM" id="MobiDB-lite"/>
    </source>
</evidence>
<feature type="region of interest" description="Disordered" evidence="1">
    <location>
        <begin position="229"/>
        <end position="271"/>
    </location>
</feature>
<organism evidence="3 4">
    <name type="scientific">Emericellopsis atlantica</name>
    <dbReference type="NCBI Taxonomy" id="2614577"/>
    <lineage>
        <taxon>Eukaryota</taxon>
        <taxon>Fungi</taxon>
        <taxon>Dikarya</taxon>
        <taxon>Ascomycota</taxon>
        <taxon>Pezizomycotina</taxon>
        <taxon>Sordariomycetes</taxon>
        <taxon>Hypocreomycetidae</taxon>
        <taxon>Hypocreales</taxon>
        <taxon>Bionectriaceae</taxon>
        <taxon>Emericellopsis</taxon>
    </lineage>
</organism>
<reference evidence="3" key="1">
    <citation type="journal article" date="2021" name="IMA Fungus">
        <title>Genomic characterization of three marine fungi, including Emericellopsis atlantica sp. nov. with signatures of a generalist lifestyle and marine biomass degradation.</title>
        <authorList>
            <person name="Hagestad O.C."/>
            <person name="Hou L."/>
            <person name="Andersen J.H."/>
            <person name="Hansen E.H."/>
            <person name="Altermark B."/>
            <person name="Li C."/>
            <person name="Kuhnert E."/>
            <person name="Cox R.J."/>
            <person name="Crous P.W."/>
            <person name="Spatafora J.W."/>
            <person name="Lail K."/>
            <person name="Amirebrahimi M."/>
            <person name="Lipzen A."/>
            <person name="Pangilinan J."/>
            <person name="Andreopoulos W."/>
            <person name="Hayes R.D."/>
            <person name="Ng V."/>
            <person name="Grigoriev I.V."/>
            <person name="Jackson S.A."/>
            <person name="Sutton T.D.S."/>
            <person name="Dobson A.D.W."/>
            <person name="Rama T."/>
        </authorList>
    </citation>
    <scope>NUCLEOTIDE SEQUENCE</scope>
    <source>
        <strain evidence="3">TS7</strain>
    </source>
</reference>
<sequence>MSIRIVVDNRPEFYTNLDYVSGRVVLAVNRAEQIGNIVVKLEGESTTALQVPHPHEDLRQGPMPGPPGSTVSETHKLLYKIQQVFPDDYHSSSNNPHGAHPLLPGEHSFPFKFKLPINNACSDHMAMSKIGGLAGMGGFGQGGGLFGMGGVRVMDGSKQLFLRHVTRTLPPSLTGFPMEAEIRYYIKVTVQRPGFLKENWRFQAGLKFMPIEPPRPPKTGQEAFARRPFTFRIRSPGQPERKRSSFFSKKGDDFKPGSDTKGAQDADTAPAPSVEISARLPHPPVLTCNKPVPLRLVAKKLANCPDEVFLTSFQADLVGYTDIRCHSIHSRRSNRWVIASSINLAIPLTTSPSDDVGKEIVVPDYLWNTTALPNTVAPSFTTCNLSRRYELEIRIGVSWGRPPSKTSKLLNGSSAQSPEIHLPLQFQNIEVFSGITPPAELLEATRTTAPGRATFATNNPGPRLPPRQNSVPQAGPSAGRGQPVRPQAQTPAQAPGPAHDPLYPPQLQAGQSAPAYDDAPPTYEEAVAENLAGPFDGMQERPAYSGVTNENAPSQMPTEKS</sequence>
<dbReference type="InterPro" id="IPR050357">
    <property type="entry name" value="Arrestin_domain-protein"/>
</dbReference>
<dbReference type="CDD" id="cd22952">
    <property type="entry name" value="ART10-like"/>
    <property type="match status" value="1"/>
</dbReference>
<feature type="domain" description="Arrestin-like N-terminal" evidence="2">
    <location>
        <begin position="4"/>
        <end position="122"/>
    </location>
</feature>
<dbReference type="Proteomes" id="UP000887229">
    <property type="component" value="Unassembled WGS sequence"/>
</dbReference>
<dbReference type="OrthoDB" id="3365616at2759"/>
<feature type="compositionally biased region" description="Polar residues" evidence="1">
    <location>
        <begin position="546"/>
        <end position="561"/>
    </location>
</feature>
<dbReference type="GO" id="GO:0005829">
    <property type="term" value="C:cytosol"/>
    <property type="evidence" value="ECO:0007669"/>
    <property type="project" value="TreeGrafter"/>
</dbReference>
<dbReference type="GeneID" id="70290508"/>
<gene>
    <name evidence="3" type="ORF">F5Z01DRAFT_418551</name>
</gene>
<accession>A0A9P8CK59</accession>
<dbReference type="GO" id="GO:0031625">
    <property type="term" value="F:ubiquitin protein ligase binding"/>
    <property type="evidence" value="ECO:0007669"/>
    <property type="project" value="TreeGrafter"/>
</dbReference>